<dbReference type="OrthoDB" id="1937859at2759"/>
<evidence type="ECO:0000313" key="2">
    <source>
        <dbReference type="EMBL" id="PWA57118.1"/>
    </source>
</evidence>
<keyword evidence="3" id="KW-1185">Reference proteome</keyword>
<proteinExistence type="predicted"/>
<dbReference type="EMBL" id="PKPP01006257">
    <property type="protein sequence ID" value="PWA57118.1"/>
    <property type="molecule type" value="Genomic_DNA"/>
</dbReference>
<evidence type="ECO:0000313" key="3">
    <source>
        <dbReference type="Proteomes" id="UP000245207"/>
    </source>
</evidence>
<sequence length="158" mass="17828">MKKLYKKSSSVHPLISDHHLSLLPAAIFTLTLALSQQDKQVLAYLLSSSSSSNNKKTTSAADHPPVFTCKCFSCYMSYWSLWDSSPNRQLIHDIIDAFEDTLLHKHKTKKDRKKKPSTFVISNSTTTSNEEEETELTRSPPPSLNESESLVAESFFTM</sequence>
<name>A0A2U1M787_ARTAN</name>
<reference evidence="2 3" key="1">
    <citation type="journal article" date="2018" name="Mol. Plant">
        <title>The genome of Artemisia annua provides insight into the evolution of Asteraceae family and artemisinin biosynthesis.</title>
        <authorList>
            <person name="Shen Q."/>
            <person name="Zhang L."/>
            <person name="Liao Z."/>
            <person name="Wang S."/>
            <person name="Yan T."/>
            <person name="Shi P."/>
            <person name="Liu M."/>
            <person name="Fu X."/>
            <person name="Pan Q."/>
            <person name="Wang Y."/>
            <person name="Lv Z."/>
            <person name="Lu X."/>
            <person name="Zhang F."/>
            <person name="Jiang W."/>
            <person name="Ma Y."/>
            <person name="Chen M."/>
            <person name="Hao X."/>
            <person name="Li L."/>
            <person name="Tang Y."/>
            <person name="Lv G."/>
            <person name="Zhou Y."/>
            <person name="Sun X."/>
            <person name="Brodelius P.E."/>
            <person name="Rose J.K.C."/>
            <person name="Tang K."/>
        </authorList>
    </citation>
    <scope>NUCLEOTIDE SEQUENCE [LARGE SCALE GENOMIC DNA]</scope>
    <source>
        <strain evidence="3">cv. Huhao1</strain>
        <tissue evidence="2">Leaf</tissue>
    </source>
</reference>
<accession>A0A2U1M787</accession>
<protein>
    <submittedName>
        <fullName evidence="2">Uncharacterized protein</fullName>
    </submittedName>
</protein>
<gene>
    <name evidence="2" type="ORF">CTI12_AA412260</name>
</gene>
<organism evidence="2 3">
    <name type="scientific">Artemisia annua</name>
    <name type="common">Sweet wormwood</name>
    <dbReference type="NCBI Taxonomy" id="35608"/>
    <lineage>
        <taxon>Eukaryota</taxon>
        <taxon>Viridiplantae</taxon>
        <taxon>Streptophyta</taxon>
        <taxon>Embryophyta</taxon>
        <taxon>Tracheophyta</taxon>
        <taxon>Spermatophyta</taxon>
        <taxon>Magnoliopsida</taxon>
        <taxon>eudicotyledons</taxon>
        <taxon>Gunneridae</taxon>
        <taxon>Pentapetalae</taxon>
        <taxon>asterids</taxon>
        <taxon>campanulids</taxon>
        <taxon>Asterales</taxon>
        <taxon>Asteraceae</taxon>
        <taxon>Asteroideae</taxon>
        <taxon>Anthemideae</taxon>
        <taxon>Artemisiinae</taxon>
        <taxon>Artemisia</taxon>
    </lineage>
</organism>
<comment type="caution">
    <text evidence="2">The sequence shown here is derived from an EMBL/GenBank/DDBJ whole genome shotgun (WGS) entry which is preliminary data.</text>
</comment>
<dbReference type="Proteomes" id="UP000245207">
    <property type="component" value="Unassembled WGS sequence"/>
</dbReference>
<feature type="region of interest" description="Disordered" evidence="1">
    <location>
        <begin position="114"/>
        <end position="158"/>
    </location>
</feature>
<dbReference type="AlphaFoldDB" id="A0A2U1M787"/>
<dbReference type="PANTHER" id="PTHR31903">
    <property type="entry name" value="F12F1.11-RELATED"/>
    <property type="match status" value="1"/>
</dbReference>
<evidence type="ECO:0000256" key="1">
    <source>
        <dbReference type="SAM" id="MobiDB-lite"/>
    </source>
</evidence>
<dbReference type="PANTHER" id="PTHR31903:SF6">
    <property type="entry name" value="F12F1.11-RELATED"/>
    <property type="match status" value="1"/>
</dbReference>
<dbReference type="STRING" id="35608.A0A2U1M787"/>